<dbReference type="InterPro" id="IPR050055">
    <property type="entry name" value="EF-Tu_GTPase"/>
</dbReference>
<dbReference type="PANTHER" id="PTHR43721:SF30">
    <property type="entry name" value="TR-TYPE G DOMAIN-CONTAINING PROTEIN"/>
    <property type="match status" value="1"/>
</dbReference>
<dbReference type="GO" id="GO:0005525">
    <property type="term" value="F:GTP binding"/>
    <property type="evidence" value="ECO:0007669"/>
    <property type="project" value="InterPro"/>
</dbReference>
<accession>A0A0G2ER95</accession>
<reference evidence="3 4" key="2">
    <citation type="submission" date="2015-05" db="EMBL/GenBank/DDBJ databases">
        <authorList>
            <person name="Morales-Cruz A."/>
            <person name="Amrine K.C."/>
            <person name="Cantu D."/>
        </authorList>
    </citation>
    <scope>NUCLEOTIDE SEQUENCE [LARGE SCALE GENOMIC DNA]</scope>
    <source>
        <strain evidence="3">UCRPC4</strain>
    </source>
</reference>
<gene>
    <name evidence="3" type="ORF">UCRPC4_g02299</name>
</gene>
<dbReference type="GO" id="GO:0003746">
    <property type="term" value="F:translation elongation factor activity"/>
    <property type="evidence" value="ECO:0007669"/>
    <property type="project" value="TreeGrafter"/>
</dbReference>
<evidence type="ECO:0000313" key="4">
    <source>
        <dbReference type="Proteomes" id="UP000053317"/>
    </source>
</evidence>
<feature type="domain" description="Tr-type G" evidence="2">
    <location>
        <begin position="173"/>
        <end position="449"/>
    </location>
</feature>
<dbReference type="Proteomes" id="UP000053317">
    <property type="component" value="Unassembled WGS sequence"/>
</dbReference>
<feature type="compositionally biased region" description="Acidic residues" evidence="1">
    <location>
        <begin position="710"/>
        <end position="721"/>
    </location>
</feature>
<evidence type="ECO:0000256" key="1">
    <source>
        <dbReference type="SAM" id="MobiDB-lite"/>
    </source>
</evidence>
<dbReference type="AlphaFoldDB" id="A0A0G2ER95"/>
<reference evidence="3 4" key="1">
    <citation type="submission" date="2015-05" db="EMBL/GenBank/DDBJ databases">
        <title>Distinctive expansion of gene families associated with plant cell wall degradation and secondary metabolism in the genomes of grapevine trunk pathogens.</title>
        <authorList>
            <person name="Lawrence D.P."/>
            <person name="Travadon R."/>
            <person name="Rolshausen P.E."/>
            <person name="Baumgartner K."/>
        </authorList>
    </citation>
    <scope>NUCLEOTIDE SEQUENCE [LARGE SCALE GENOMIC DNA]</scope>
    <source>
        <strain evidence="3">UCRPC4</strain>
    </source>
</reference>
<dbReference type="SUPFAM" id="SSF52540">
    <property type="entry name" value="P-loop containing nucleoside triphosphate hydrolases"/>
    <property type="match status" value="1"/>
</dbReference>
<dbReference type="Gene3D" id="2.40.30.10">
    <property type="entry name" value="Translation factors"/>
    <property type="match status" value="1"/>
</dbReference>
<feature type="region of interest" description="Disordered" evidence="1">
    <location>
        <begin position="699"/>
        <end position="721"/>
    </location>
</feature>
<evidence type="ECO:0000313" key="3">
    <source>
        <dbReference type="EMBL" id="KKY24769.1"/>
    </source>
</evidence>
<dbReference type="EMBL" id="LCWF01000056">
    <property type="protein sequence ID" value="KKY24769.1"/>
    <property type="molecule type" value="Genomic_DNA"/>
</dbReference>
<evidence type="ECO:0000259" key="2">
    <source>
        <dbReference type="Pfam" id="PF00009"/>
    </source>
</evidence>
<sequence>MTHDRPACLLWRLQQSSPYHSSSSSNLVLPVLPEATPKLGVPNKPAQLLPGLEESQGALYEIGVTDDGSFVGLTDDEMEESVTNLRAMAASLGCYVEVLRKVLVGRYEPPASASDFPTGHVDQNLWVIEALVRPELDGISSNISQPVPPGGSNSVSSVASTKEFFQSNVEQMRVSLVGSSTSGKSTLLGVLTSSVLDNGRGKTRLGLLRHRHEISSGVTSSVAQELIGYSSNTISDSVSTELPALVNFGVTNVVSWNDIHSLTGGGRLVFISDSPGRQRYSKSSIRTLIGWRPHWTVCCISASISSDRSEGGPVINTAQHALPFVLDLSVTHLLACLQLRLPVVIVVTKMDMADKTSLRAVLTKVLSVVKAAGRKPIIVPSTNDMPSNSRSQLFSGHTAQSLQGIDTLDMRDISSAVNAIKMGGGISAVPIVLVSSVTGSGISKLHALLCSLPFEEEVTPTSLAAIGTRSVGSSENIDANNSSVFHIDETFAIPVSRVYSPAMNADQTDQGVVLCGRVSHGRVRVGDLLELGPFGNIEDVNVSYADMSQGESEIGQKPTPQFNTPHLWATVKVVSIRNLRLPVQCLLVGQVGTIGVSLCLSSEQVTAPGSAVLTSLAKARRGMVLLSHLNASGFNLRVTFSALFSLKIFEDPTSPPLIIGGQAMAYVNAIRAPVKVTVVEKLHESCDADSLTNSTATLAMGDEHGTGERDNEDGGFFDYDGDDESGATIAPDTNTDRPKDGLEAQVRIGFALLRWPEVFASGDQFPTATSSGPLWGLSAVKGFAILPSVKRQEKGRCSRFDLDLRTTLYRSATKMSGYLLRGNPKDDVARVLQLDVDVNDETDHLINQMKRLEQNIEELLQVKGMGRRVGWLLLAQKRALTASTRFVFRLAESREDDQEIIGELTEKVEQYQAMEMLDPVGALEIKRNIKVGTMMITNMFLTRRTKVRKLRELANGNDDEIDQVISKHKEVEAARAGKRGCGCKGWKIERCARYGA</sequence>
<dbReference type="GO" id="GO:0003924">
    <property type="term" value="F:GTPase activity"/>
    <property type="evidence" value="ECO:0007669"/>
    <property type="project" value="InterPro"/>
</dbReference>
<dbReference type="OrthoDB" id="5342685at2759"/>
<dbReference type="InterPro" id="IPR000795">
    <property type="entry name" value="T_Tr_GTP-bd_dom"/>
</dbReference>
<proteinExistence type="predicted"/>
<dbReference type="Pfam" id="PF00009">
    <property type="entry name" value="GTP_EFTU"/>
    <property type="match status" value="1"/>
</dbReference>
<organism evidence="3 4">
    <name type="scientific">Phaeomoniella chlamydospora</name>
    <name type="common">Phaeoacremonium chlamydosporum</name>
    <dbReference type="NCBI Taxonomy" id="158046"/>
    <lineage>
        <taxon>Eukaryota</taxon>
        <taxon>Fungi</taxon>
        <taxon>Dikarya</taxon>
        <taxon>Ascomycota</taxon>
        <taxon>Pezizomycotina</taxon>
        <taxon>Eurotiomycetes</taxon>
        <taxon>Chaetothyriomycetidae</taxon>
        <taxon>Phaeomoniellales</taxon>
        <taxon>Phaeomoniellaceae</taxon>
        <taxon>Phaeomoniella</taxon>
    </lineage>
</organism>
<keyword evidence="4" id="KW-1185">Reference proteome</keyword>
<protein>
    <submittedName>
        <fullName evidence="3">Putative gtp-binding protein 2</fullName>
    </submittedName>
</protein>
<dbReference type="PANTHER" id="PTHR43721">
    <property type="entry name" value="ELONGATION FACTOR TU-RELATED"/>
    <property type="match status" value="1"/>
</dbReference>
<dbReference type="Gene3D" id="3.40.50.300">
    <property type="entry name" value="P-loop containing nucleotide triphosphate hydrolases"/>
    <property type="match status" value="1"/>
</dbReference>
<name>A0A0G2ER95_PHACM</name>
<comment type="caution">
    <text evidence="3">The sequence shown here is derived from an EMBL/GenBank/DDBJ whole genome shotgun (WGS) entry which is preliminary data.</text>
</comment>
<dbReference type="InterPro" id="IPR027417">
    <property type="entry name" value="P-loop_NTPase"/>
</dbReference>